<evidence type="ECO:0000313" key="5">
    <source>
        <dbReference type="Proteomes" id="UP000663877"/>
    </source>
</evidence>
<dbReference type="AlphaFoldDB" id="A0A815KX43"/>
<dbReference type="Pfam" id="PF26215">
    <property type="entry name" value="HTH_animal"/>
    <property type="match status" value="1"/>
</dbReference>
<comment type="caution">
    <text evidence="2">The sequence shown here is derived from an EMBL/GenBank/DDBJ whole genome shotgun (WGS) entry which is preliminary data.</text>
</comment>
<protein>
    <recommendedName>
        <fullName evidence="1">Helix-turn-helix domain-containing protein</fullName>
    </recommendedName>
</protein>
<evidence type="ECO:0000259" key="1">
    <source>
        <dbReference type="Pfam" id="PF26215"/>
    </source>
</evidence>
<reference evidence="2" key="1">
    <citation type="submission" date="2021-02" db="EMBL/GenBank/DDBJ databases">
        <authorList>
            <person name="Nowell W R."/>
        </authorList>
    </citation>
    <scope>NUCLEOTIDE SEQUENCE</scope>
</reference>
<dbReference type="OrthoDB" id="10018421at2759"/>
<proteinExistence type="predicted"/>
<evidence type="ECO:0000313" key="3">
    <source>
        <dbReference type="EMBL" id="CAF1613521.1"/>
    </source>
</evidence>
<dbReference type="PANTHER" id="PTHR21301">
    <property type="entry name" value="REVERSE TRANSCRIPTASE"/>
    <property type="match status" value="1"/>
</dbReference>
<accession>A0A815KX43</accession>
<organism evidence="2 5">
    <name type="scientific">Adineta steineri</name>
    <dbReference type="NCBI Taxonomy" id="433720"/>
    <lineage>
        <taxon>Eukaryota</taxon>
        <taxon>Metazoa</taxon>
        <taxon>Spiralia</taxon>
        <taxon>Gnathifera</taxon>
        <taxon>Rotifera</taxon>
        <taxon>Eurotatoria</taxon>
        <taxon>Bdelloidea</taxon>
        <taxon>Adinetida</taxon>
        <taxon>Adinetidae</taxon>
        <taxon>Adineta</taxon>
    </lineage>
</organism>
<gene>
    <name evidence="2" type="ORF">BJG266_LOCUS37543</name>
    <name evidence="3" type="ORF">QVE165_LOCUS54441</name>
</gene>
<name>A0A815KX43_9BILA</name>
<dbReference type="EMBL" id="CAJNOI010001262">
    <property type="protein sequence ID" value="CAF1398943.1"/>
    <property type="molecule type" value="Genomic_DNA"/>
</dbReference>
<evidence type="ECO:0000313" key="2">
    <source>
        <dbReference type="EMBL" id="CAF1398943.1"/>
    </source>
</evidence>
<keyword evidence="4" id="KW-1185">Reference proteome</keyword>
<dbReference type="EMBL" id="CAJNOM010001590">
    <property type="protein sequence ID" value="CAF1613521.1"/>
    <property type="molecule type" value="Genomic_DNA"/>
</dbReference>
<evidence type="ECO:0000313" key="4">
    <source>
        <dbReference type="Proteomes" id="UP000663832"/>
    </source>
</evidence>
<feature type="domain" description="Helix-turn-helix" evidence="1">
    <location>
        <begin position="323"/>
        <end position="382"/>
    </location>
</feature>
<dbReference type="Proteomes" id="UP000663832">
    <property type="component" value="Unassembled WGS sequence"/>
</dbReference>
<dbReference type="PANTHER" id="PTHR21301:SF10">
    <property type="entry name" value="REVERSE TRANSCRIPTASE DOMAIN-CONTAINING PROTEIN"/>
    <property type="match status" value="1"/>
</dbReference>
<feature type="non-terminal residue" evidence="2">
    <location>
        <position position="1"/>
    </location>
</feature>
<dbReference type="Proteomes" id="UP000663877">
    <property type="component" value="Unassembled WGS sequence"/>
</dbReference>
<sequence length="540" mass="63919">NIHHVPRTHVVFGEYGHQLLNYLNSCYFTPLPYKDHIEAREQSQTTASIRNKIKQFKLIIRVTDKSNNFYIGSTIGFEKKVQQYFTDTNAFRVINENPLPEILNKVIQLLINLRSKKLILQWQYNEMIPDRKTTELAHLYFNPKTHKDGIPLRPIENTIRAPTINIFKFLDKILRPIFDDKCTKTTIIDGAHLITAIKTCIVLKENVFVYDNKIYQQTTGGAMGSSFTLTLANIFMWKWQRELVRQQDITCEFYGRYIDDIFMTWNRSEHELRKLLDQAYTWHPNIKLDYKISQSLSFLDFLLTNNNGILSTSDYHKPNAKPYVVPFNSDHPRHVFVNIIQTLLTRAVRYSSTFETFNYERRSIKLMLLYNGYSSSFIDQQFYKFFNESIYATSILSFIENEKQYILLCHKILDQPTPEQSHATSRAATADVDNDQTDVTAETTSREWVAKIQKKPMNYADRLFLHYKHEKRFRPFKRNMHRVYQNVFKNTPAMDLRLIVGNRNRRNAKNELIRKRPKRSLLQCKQIQNKYKKMLGKLLS</sequence>
<dbReference type="InterPro" id="IPR058912">
    <property type="entry name" value="HTH_animal"/>
</dbReference>